<dbReference type="PROSITE" id="PS50173">
    <property type="entry name" value="UMUC"/>
    <property type="match status" value="1"/>
</dbReference>
<dbReference type="PANTHER" id="PTHR11076:SF33">
    <property type="entry name" value="DNA POLYMERASE KAPPA"/>
    <property type="match status" value="1"/>
</dbReference>
<dbReference type="GO" id="GO:0006261">
    <property type="term" value="P:DNA-templated DNA replication"/>
    <property type="evidence" value="ECO:0007669"/>
    <property type="project" value="UniProtKB-UniRule"/>
</dbReference>
<dbReference type="FunFam" id="3.30.1490.100:FF:000004">
    <property type="entry name" value="DNA polymerase IV"/>
    <property type="match status" value="1"/>
</dbReference>
<dbReference type="Gene3D" id="1.10.150.20">
    <property type="entry name" value="5' to 3' exonuclease, C-terminal subdomain"/>
    <property type="match status" value="1"/>
</dbReference>
<feature type="active site" evidence="16">
    <location>
        <position position="110"/>
    </location>
</feature>
<keyword evidence="13 16" id="KW-0238">DNA-binding</keyword>
<comment type="catalytic activity">
    <reaction evidence="15 16">
        <text>DNA(n) + a 2'-deoxyribonucleoside 5'-triphosphate = DNA(n+1) + diphosphate</text>
        <dbReference type="Rhea" id="RHEA:22508"/>
        <dbReference type="Rhea" id="RHEA-COMP:17339"/>
        <dbReference type="Rhea" id="RHEA-COMP:17340"/>
        <dbReference type="ChEBI" id="CHEBI:33019"/>
        <dbReference type="ChEBI" id="CHEBI:61560"/>
        <dbReference type="ChEBI" id="CHEBI:173112"/>
        <dbReference type="EC" id="2.7.7.7"/>
    </reaction>
</comment>
<dbReference type="InterPro" id="IPR001126">
    <property type="entry name" value="UmuC"/>
</dbReference>
<comment type="subunit">
    <text evidence="3 16">Monomer.</text>
</comment>
<dbReference type="Pfam" id="PF00817">
    <property type="entry name" value="IMS"/>
    <property type="match status" value="1"/>
</dbReference>
<evidence type="ECO:0000313" key="18">
    <source>
        <dbReference type="EMBL" id="PWK20493.1"/>
    </source>
</evidence>
<dbReference type="Pfam" id="PF11798">
    <property type="entry name" value="IMS_HHH"/>
    <property type="match status" value="1"/>
</dbReference>
<dbReference type="GO" id="GO:0009432">
    <property type="term" value="P:SOS response"/>
    <property type="evidence" value="ECO:0007669"/>
    <property type="project" value="TreeGrafter"/>
</dbReference>
<dbReference type="GO" id="GO:0006281">
    <property type="term" value="P:DNA repair"/>
    <property type="evidence" value="ECO:0007669"/>
    <property type="project" value="UniProtKB-UniRule"/>
</dbReference>
<dbReference type="InterPro" id="IPR024728">
    <property type="entry name" value="PolY_HhH_motif"/>
</dbReference>
<keyword evidence="10 16" id="KW-0227">DNA damage</keyword>
<dbReference type="InterPro" id="IPR022880">
    <property type="entry name" value="DNApol_IV"/>
</dbReference>
<evidence type="ECO:0000256" key="12">
    <source>
        <dbReference type="ARBA" id="ARBA00022932"/>
    </source>
</evidence>
<evidence type="ECO:0000256" key="14">
    <source>
        <dbReference type="ARBA" id="ARBA00023204"/>
    </source>
</evidence>
<sequence length="369" mass="41771">MMPDNLPIRKIIHVDMDAFYASVEQMDNPELKGKPVAVGGGGTRGVVSAASYEARKFGVRSALSGAQARRNCPELIFVKPRFDRYHEISKQVKKIFYDYTDKVEPLSLDEAYLDVTENKKGNPSASLIAKEIRERIFKEVGLTASAGISINKFVAKVASDYNKPNGQKTVNPEEVISFLEALDIRKFYGVGKVTAEKMYQLGIFTGKDLKSKTLDYLDTNFGKSGRFYYYIVRGIHTSEVKPYRTRKSLAAERTFHENLSSEIFMLEKLDHIAQEVSKRLTKSKVSGKTVTLKIKYSDFTLQTRSKTLPYFINNKDIILETAKDLLYQDKLNNSVRLLGISLSNLNTDKSKKPIIVKPKEVSVQLKFDF</sequence>
<evidence type="ECO:0000256" key="16">
    <source>
        <dbReference type="HAMAP-Rule" id="MF_01113"/>
    </source>
</evidence>
<dbReference type="GO" id="GO:0003887">
    <property type="term" value="F:DNA-directed DNA polymerase activity"/>
    <property type="evidence" value="ECO:0007669"/>
    <property type="project" value="UniProtKB-UniRule"/>
</dbReference>
<evidence type="ECO:0000256" key="6">
    <source>
        <dbReference type="ARBA" id="ARBA00022679"/>
    </source>
</evidence>
<proteinExistence type="inferred from homology"/>
<evidence type="ECO:0000256" key="3">
    <source>
        <dbReference type="ARBA" id="ARBA00011245"/>
    </source>
</evidence>
<gene>
    <name evidence="16" type="primary">dinB</name>
    <name evidence="18" type="ORF">LX78_00193</name>
</gene>
<dbReference type="NCBIfam" id="NF010731">
    <property type="entry name" value="PRK14133.1"/>
    <property type="match status" value="1"/>
</dbReference>
<keyword evidence="4 16" id="KW-0515">Mutator protein</keyword>
<feature type="binding site" evidence="16">
    <location>
        <position position="109"/>
    </location>
    <ligand>
        <name>Mg(2+)</name>
        <dbReference type="ChEBI" id="CHEBI:18420"/>
    </ligand>
</feature>
<keyword evidence="8 16" id="KW-0235">DNA replication</keyword>
<dbReference type="NCBIfam" id="NF002677">
    <property type="entry name" value="PRK02406.1"/>
    <property type="match status" value="1"/>
</dbReference>
<dbReference type="Gene3D" id="3.30.70.270">
    <property type="match status" value="1"/>
</dbReference>
<dbReference type="InterPro" id="IPR050116">
    <property type="entry name" value="DNA_polymerase-Y"/>
</dbReference>
<name>A0A316DV95_9FLAO</name>
<dbReference type="GO" id="GO:0005829">
    <property type="term" value="C:cytosol"/>
    <property type="evidence" value="ECO:0007669"/>
    <property type="project" value="TreeGrafter"/>
</dbReference>
<dbReference type="InterPro" id="IPR017961">
    <property type="entry name" value="DNA_pol_Y-fam_little_finger"/>
</dbReference>
<dbReference type="PANTHER" id="PTHR11076">
    <property type="entry name" value="DNA REPAIR POLYMERASE UMUC / TRANSFERASE FAMILY MEMBER"/>
    <property type="match status" value="1"/>
</dbReference>
<evidence type="ECO:0000256" key="5">
    <source>
        <dbReference type="ARBA" id="ARBA00022490"/>
    </source>
</evidence>
<dbReference type="GO" id="GO:0003684">
    <property type="term" value="F:damaged DNA binding"/>
    <property type="evidence" value="ECO:0007669"/>
    <property type="project" value="InterPro"/>
</dbReference>
<reference evidence="18 19" key="1">
    <citation type="submission" date="2018-05" db="EMBL/GenBank/DDBJ databases">
        <title>Genomic Encyclopedia of Archaeal and Bacterial Type Strains, Phase II (KMG-II): from individual species to whole genera.</title>
        <authorList>
            <person name="Goeker M."/>
        </authorList>
    </citation>
    <scope>NUCLEOTIDE SEQUENCE [LARGE SCALE GENOMIC DNA]</scope>
    <source>
        <strain evidence="18 19">DSM 22637</strain>
    </source>
</reference>
<keyword evidence="11 16" id="KW-0460">Magnesium</keyword>
<dbReference type="GO" id="GO:0042276">
    <property type="term" value="P:error-prone translesion synthesis"/>
    <property type="evidence" value="ECO:0007669"/>
    <property type="project" value="TreeGrafter"/>
</dbReference>
<dbReference type="SUPFAM" id="SSF100879">
    <property type="entry name" value="Lesion bypass DNA polymerase (Y-family), little finger domain"/>
    <property type="match status" value="1"/>
</dbReference>
<dbReference type="Proteomes" id="UP000245430">
    <property type="component" value="Unassembled WGS sequence"/>
</dbReference>
<comment type="caution">
    <text evidence="18">The sequence shown here is derived from an EMBL/GenBank/DDBJ whole genome shotgun (WGS) entry which is preliminary data.</text>
</comment>
<comment type="similarity">
    <text evidence="2 16">Belongs to the DNA polymerase type-Y family.</text>
</comment>
<evidence type="ECO:0000313" key="19">
    <source>
        <dbReference type="Proteomes" id="UP000245430"/>
    </source>
</evidence>
<dbReference type="GO" id="GO:0000287">
    <property type="term" value="F:magnesium ion binding"/>
    <property type="evidence" value="ECO:0007669"/>
    <property type="project" value="UniProtKB-UniRule"/>
</dbReference>
<dbReference type="Gene3D" id="3.40.1170.60">
    <property type="match status" value="1"/>
</dbReference>
<feature type="site" description="Substrate discrimination" evidence="16">
    <location>
        <position position="20"/>
    </location>
</feature>
<protein>
    <recommendedName>
        <fullName evidence="16">DNA polymerase IV</fullName>
        <shortName evidence="16">Pol IV</shortName>
        <ecNumber evidence="16">2.7.7.7</ecNumber>
    </recommendedName>
</protein>
<comment type="subcellular location">
    <subcellularLocation>
        <location evidence="1 16">Cytoplasm</location>
    </subcellularLocation>
</comment>
<dbReference type="FunFam" id="1.10.150.20:FF:000019">
    <property type="entry name" value="DNA polymerase IV"/>
    <property type="match status" value="1"/>
</dbReference>
<evidence type="ECO:0000256" key="8">
    <source>
        <dbReference type="ARBA" id="ARBA00022705"/>
    </source>
</evidence>
<evidence type="ECO:0000256" key="10">
    <source>
        <dbReference type="ARBA" id="ARBA00022763"/>
    </source>
</evidence>
<comment type="cofactor">
    <cofactor evidence="16">
        <name>Mg(2+)</name>
        <dbReference type="ChEBI" id="CHEBI:18420"/>
    </cofactor>
    <text evidence="16">Binds 2 magnesium ions per subunit.</text>
</comment>
<evidence type="ECO:0000256" key="2">
    <source>
        <dbReference type="ARBA" id="ARBA00010945"/>
    </source>
</evidence>
<keyword evidence="7 16" id="KW-0548">Nucleotidyltransferase</keyword>
<organism evidence="18 19">
    <name type="scientific">Xanthomarina spongicola</name>
    <dbReference type="NCBI Taxonomy" id="570520"/>
    <lineage>
        <taxon>Bacteria</taxon>
        <taxon>Pseudomonadati</taxon>
        <taxon>Bacteroidota</taxon>
        <taxon>Flavobacteriia</taxon>
        <taxon>Flavobacteriales</taxon>
        <taxon>Flavobacteriaceae</taxon>
        <taxon>Xanthomarina</taxon>
    </lineage>
</organism>
<keyword evidence="9 16" id="KW-0479">Metal-binding</keyword>
<dbReference type="FunFam" id="3.40.1170.60:FF:000001">
    <property type="entry name" value="DNA polymerase IV"/>
    <property type="match status" value="1"/>
</dbReference>
<keyword evidence="6 16" id="KW-0808">Transferase</keyword>
<dbReference type="EMBL" id="QGGP01000001">
    <property type="protein sequence ID" value="PWK20493.1"/>
    <property type="molecule type" value="Genomic_DNA"/>
</dbReference>
<evidence type="ECO:0000256" key="4">
    <source>
        <dbReference type="ARBA" id="ARBA00022457"/>
    </source>
</evidence>
<keyword evidence="19" id="KW-1185">Reference proteome</keyword>
<evidence type="ECO:0000256" key="13">
    <source>
        <dbReference type="ARBA" id="ARBA00023125"/>
    </source>
</evidence>
<keyword evidence="12 16" id="KW-0239">DNA-directed DNA polymerase</keyword>
<dbReference type="EC" id="2.7.7.7" evidence="16"/>
<feature type="domain" description="UmuC" evidence="17">
    <location>
        <begin position="11"/>
        <end position="191"/>
    </location>
</feature>
<evidence type="ECO:0000256" key="9">
    <source>
        <dbReference type="ARBA" id="ARBA00022723"/>
    </source>
</evidence>
<feature type="binding site" evidence="16">
    <location>
        <position position="15"/>
    </location>
    <ligand>
        <name>Mg(2+)</name>
        <dbReference type="ChEBI" id="CHEBI:18420"/>
    </ligand>
</feature>
<dbReference type="AlphaFoldDB" id="A0A316DV95"/>
<evidence type="ECO:0000256" key="7">
    <source>
        <dbReference type="ARBA" id="ARBA00022695"/>
    </source>
</evidence>
<evidence type="ECO:0000259" key="17">
    <source>
        <dbReference type="PROSITE" id="PS50173"/>
    </source>
</evidence>
<dbReference type="Pfam" id="PF11799">
    <property type="entry name" value="IMS_C"/>
    <property type="match status" value="1"/>
</dbReference>
<dbReference type="InterPro" id="IPR036775">
    <property type="entry name" value="DNA_pol_Y-fam_lit_finger_sf"/>
</dbReference>
<keyword evidence="14 16" id="KW-0234">DNA repair</keyword>
<dbReference type="SUPFAM" id="SSF56672">
    <property type="entry name" value="DNA/RNA polymerases"/>
    <property type="match status" value="1"/>
</dbReference>
<accession>A0A316DV95</accession>
<dbReference type="InterPro" id="IPR043502">
    <property type="entry name" value="DNA/RNA_pol_sf"/>
</dbReference>
<comment type="function">
    <text evidence="16">Poorly processive, error-prone DNA polymerase involved in untargeted mutagenesis. Copies undamaged DNA at stalled replication forks, which arise in vivo from mismatched or misaligned primer ends. These misaligned primers can be extended by PolIV. Exhibits no 3'-5' exonuclease (proofreading) activity. May be involved in translesional synthesis, in conjunction with the beta clamp from PolIII.</text>
</comment>
<keyword evidence="5 16" id="KW-0963">Cytoplasm</keyword>
<evidence type="ECO:0000256" key="11">
    <source>
        <dbReference type="ARBA" id="ARBA00022842"/>
    </source>
</evidence>
<evidence type="ECO:0000256" key="15">
    <source>
        <dbReference type="ARBA" id="ARBA00049244"/>
    </source>
</evidence>
<dbReference type="InterPro" id="IPR043128">
    <property type="entry name" value="Rev_trsase/Diguanyl_cyclase"/>
</dbReference>
<dbReference type="HAMAP" id="MF_01113">
    <property type="entry name" value="DNApol_IV"/>
    <property type="match status" value="1"/>
</dbReference>
<dbReference type="Gene3D" id="3.30.1490.100">
    <property type="entry name" value="DNA polymerase, Y-family, little finger domain"/>
    <property type="match status" value="1"/>
</dbReference>
<dbReference type="CDD" id="cd03586">
    <property type="entry name" value="PolY_Pol_IV_kappa"/>
    <property type="match status" value="1"/>
</dbReference>
<evidence type="ECO:0000256" key="1">
    <source>
        <dbReference type="ARBA" id="ARBA00004496"/>
    </source>
</evidence>